<dbReference type="EMBL" id="QJKJ01011978">
    <property type="protein sequence ID" value="RDX69748.1"/>
    <property type="molecule type" value="Genomic_DNA"/>
</dbReference>
<proteinExistence type="predicted"/>
<accession>A0A371EUK3</accession>
<gene>
    <name evidence="1" type="ORF">CR513_51093</name>
</gene>
<evidence type="ECO:0000313" key="1">
    <source>
        <dbReference type="EMBL" id="RDX69748.1"/>
    </source>
</evidence>
<feature type="non-terminal residue" evidence="1">
    <location>
        <position position="1"/>
    </location>
</feature>
<dbReference type="Proteomes" id="UP000257109">
    <property type="component" value="Unassembled WGS sequence"/>
</dbReference>
<sequence>MELETTFGDKNGTRTIPVLYTVVDTEASYNMIIGRPTLNKLEAVVSTHHLCMKFPAGRAVVTIWAYATVAKRCYEDSLRIESTTKGPGVNVMDFDLDPRYFSTEERPHPVGDLKEVQIGPSDTQKTKIGIALDQQEEDQLVQTL</sequence>
<keyword evidence="2" id="KW-1185">Reference proteome</keyword>
<name>A0A371EUK3_MUCPR</name>
<evidence type="ECO:0000313" key="2">
    <source>
        <dbReference type="Proteomes" id="UP000257109"/>
    </source>
</evidence>
<reference evidence="1" key="1">
    <citation type="submission" date="2018-05" db="EMBL/GenBank/DDBJ databases">
        <title>Draft genome of Mucuna pruriens seed.</title>
        <authorList>
            <person name="Nnadi N.E."/>
            <person name="Vos R."/>
            <person name="Hasami M.H."/>
            <person name="Devisetty U.K."/>
            <person name="Aguiy J.C."/>
        </authorList>
    </citation>
    <scope>NUCLEOTIDE SEQUENCE [LARGE SCALE GENOMIC DNA]</scope>
    <source>
        <strain evidence="1">JCA_2017</strain>
    </source>
</reference>
<protein>
    <submittedName>
        <fullName evidence="1">Uncharacterized protein</fullName>
    </submittedName>
</protein>
<comment type="caution">
    <text evidence="1">The sequence shown here is derived from an EMBL/GenBank/DDBJ whole genome shotgun (WGS) entry which is preliminary data.</text>
</comment>
<dbReference type="AlphaFoldDB" id="A0A371EUK3"/>
<dbReference type="OrthoDB" id="2919534at2759"/>
<organism evidence="1 2">
    <name type="scientific">Mucuna pruriens</name>
    <name type="common">Velvet bean</name>
    <name type="synonym">Dolichos pruriens</name>
    <dbReference type="NCBI Taxonomy" id="157652"/>
    <lineage>
        <taxon>Eukaryota</taxon>
        <taxon>Viridiplantae</taxon>
        <taxon>Streptophyta</taxon>
        <taxon>Embryophyta</taxon>
        <taxon>Tracheophyta</taxon>
        <taxon>Spermatophyta</taxon>
        <taxon>Magnoliopsida</taxon>
        <taxon>eudicotyledons</taxon>
        <taxon>Gunneridae</taxon>
        <taxon>Pentapetalae</taxon>
        <taxon>rosids</taxon>
        <taxon>fabids</taxon>
        <taxon>Fabales</taxon>
        <taxon>Fabaceae</taxon>
        <taxon>Papilionoideae</taxon>
        <taxon>50 kb inversion clade</taxon>
        <taxon>NPAAA clade</taxon>
        <taxon>indigoferoid/millettioid clade</taxon>
        <taxon>Phaseoleae</taxon>
        <taxon>Mucuna</taxon>
    </lineage>
</organism>